<feature type="non-terminal residue" evidence="2">
    <location>
        <position position="1"/>
    </location>
</feature>
<organism evidence="2 3">
    <name type="scientific">Prorocentrum cordatum</name>
    <dbReference type="NCBI Taxonomy" id="2364126"/>
    <lineage>
        <taxon>Eukaryota</taxon>
        <taxon>Sar</taxon>
        <taxon>Alveolata</taxon>
        <taxon>Dinophyceae</taxon>
        <taxon>Prorocentrales</taxon>
        <taxon>Prorocentraceae</taxon>
        <taxon>Prorocentrum</taxon>
    </lineage>
</organism>
<gene>
    <name evidence="2" type="ORF">PCOR1329_LOCUS21038</name>
</gene>
<feature type="non-terminal residue" evidence="2">
    <location>
        <position position="123"/>
    </location>
</feature>
<reference evidence="2" key="1">
    <citation type="submission" date="2023-10" db="EMBL/GenBank/DDBJ databases">
        <authorList>
            <person name="Chen Y."/>
            <person name="Shah S."/>
            <person name="Dougan E. K."/>
            <person name="Thang M."/>
            <person name="Chan C."/>
        </authorList>
    </citation>
    <scope>NUCLEOTIDE SEQUENCE [LARGE SCALE GENOMIC DNA]</scope>
</reference>
<evidence type="ECO:0000256" key="1">
    <source>
        <dbReference type="SAM" id="MobiDB-lite"/>
    </source>
</evidence>
<evidence type="ECO:0000313" key="3">
    <source>
        <dbReference type="Proteomes" id="UP001189429"/>
    </source>
</evidence>
<dbReference type="Proteomes" id="UP001189429">
    <property type="component" value="Unassembled WGS sequence"/>
</dbReference>
<comment type="caution">
    <text evidence="2">The sequence shown here is derived from an EMBL/GenBank/DDBJ whole genome shotgun (WGS) entry which is preliminary data.</text>
</comment>
<sequence>PGGRYLLRHTAFAEGAADPAGAPEAAAGGGGGSSMDVLGKVLKDMQDFEKGFGILKQGGKGKVQVPESLAINWASIYKQKDRLGKIKDELWMCQQKEEAPPRAPTQRGIPTPATPGRRWRVRS</sequence>
<protein>
    <submittedName>
        <fullName evidence="2">Uncharacterized protein</fullName>
    </submittedName>
</protein>
<evidence type="ECO:0000313" key="2">
    <source>
        <dbReference type="EMBL" id="CAK0818918.1"/>
    </source>
</evidence>
<keyword evidence="3" id="KW-1185">Reference proteome</keyword>
<dbReference type="EMBL" id="CAUYUJ010006877">
    <property type="protein sequence ID" value="CAK0818918.1"/>
    <property type="molecule type" value="Genomic_DNA"/>
</dbReference>
<name>A0ABN9RJY4_9DINO</name>
<accession>A0ABN9RJY4</accession>
<feature type="region of interest" description="Disordered" evidence="1">
    <location>
        <begin position="96"/>
        <end position="123"/>
    </location>
</feature>
<proteinExistence type="predicted"/>